<accession>A0A1R4H0Z9</accession>
<sequence length="184" mass="21023">MSKAYPMEALLRPPVEFFTAFSAAGAAFVAGVAPWALMMTPSVGTATALVLSVLAVVRIREGWRILRYQRSLRQLPDYRLSVAKTPVSATRLFLGMGFLWTQQHTQRLRDTQRPKVRHYLQQGILYRWARQLESRHEKNSAFKPLFCLFRLNIWCNPFKPLPPVGGKPQIHAVGMTEPTFRTPK</sequence>
<feature type="transmembrane region" description="Helical" evidence="1">
    <location>
        <begin position="17"/>
        <end position="37"/>
    </location>
</feature>
<feature type="transmembrane region" description="Helical" evidence="1">
    <location>
        <begin position="43"/>
        <end position="60"/>
    </location>
</feature>
<evidence type="ECO:0000256" key="1">
    <source>
        <dbReference type="SAM" id="Phobius"/>
    </source>
</evidence>
<gene>
    <name evidence="2" type="ORF">CRENPOLYSF1_1250008</name>
</gene>
<keyword evidence="3" id="KW-1185">Reference proteome</keyword>
<protein>
    <submittedName>
        <fullName evidence="2">Conjugative coupling factor TraD, SXT/TOL subfamily</fullName>
    </submittedName>
</protein>
<dbReference type="EMBL" id="FUKI01000030">
    <property type="protein sequence ID" value="SJM89882.1"/>
    <property type="molecule type" value="Genomic_DNA"/>
</dbReference>
<dbReference type="Proteomes" id="UP000195667">
    <property type="component" value="Unassembled WGS sequence"/>
</dbReference>
<dbReference type="AlphaFoldDB" id="A0A1R4H0Z9"/>
<evidence type="ECO:0000313" key="2">
    <source>
        <dbReference type="EMBL" id="SJM89882.1"/>
    </source>
</evidence>
<keyword evidence="1" id="KW-0472">Membrane</keyword>
<reference evidence="3" key="1">
    <citation type="submission" date="2017-02" db="EMBL/GenBank/DDBJ databases">
        <authorList>
            <person name="Daims H."/>
        </authorList>
    </citation>
    <scope>NUCLEOTIDE SEQUENCE [LARGE SCALE GENOMIC DNA]</scope>
</reference>
<dbReference type="OrthoDB" id="7817736at2"/>
<proteinExistence type="predicted"/>
<organism evidence="2 3">
    <name type="scientific">Crenothrix polyspora</name>
    <dbReference type="NCBI Taxonomy" id="360316"/>
    <lineage>
        <taxon>Bacteria</taxon>
        <taxon>Pseudomonadati</taxon>
        <taxon>Pseudomonadota</taxon>
        <taxon>Gammaproteobacteria</taxon>
        <taxon>Methylococcales</taxon>
        <taxon>Crenotrichaceae</taxon>
        <taxon>Crenothrix</taxon>
    </lineage>
</organism>
<keyword evidence="1" id="KW-0812">Transmembrane</keyword>
<keyword evidence="1" id="KW-1133">Transmembrane helix</keyword>
<evidence type="ECO:0000313" key="3">
    <source>
        <dbReference type="Proteomes" id="UP000195667"/>
    </source>
</evidence>
<dbReference type="RefSeq" id="WP_087142310.1">
    <property type="nucleotide sequence ID" value="NZ_FUKI01000030.1"/>
</dbReference>
<name>A0A1R4H0Z9_9GAMM</name>